<dbReference type="Proteomes" id="UP000234789">
    <property type="component" value="Unassembled WGS sequence"/>
</dbReference>
<evidence type="ECO:0000313" key="2">
    <source>
        <dbReference type="Proteomes" id="UP000234789"/>
    </source>
</evidence>
<dbReference type="EMBL" id="NFEZ01000005">
    <property type="protein sequence ID" value="PLT43513.1"/>
    <property type="molecule type" value="Genomic_DNA"/>
</dbReference>
<comment type="caution">
    <text evidence="1">The sequence shown here is derived from an EMBL/GenBank/DDBJ whole genome shotgun (WGS) entry which is preliminary data.</text>
</comment>
<name>A0A2N5MZJ8_9BACL</name>
<dbReference type="AlphaFoldDB" id="A0A2N5MZJ8"/>
<organism evidence="1 2">
    <name type="scientific">Paenibacillus pasadenensis</name>
    <dbReference type="NCBI Taxonomy" id="217090"/>
    <lineage>
        <taxon>Bacteria</taxon>
        <taxon>Bacillati</taxon>
        <taxon>Bacillota</taxon>
        <taxon>Bacilli</taxon>
        <taxon>Bacillales</taxon>
        <taxon>Paenibacillaceae</taxon>
        <taxon>Paenibacillus</taxon>
    </lineage>
</organism>
<accession>A0A2N5MZJ8</accession>
<sequence length="52" mass="6002">MILKLHFGQLGRSVKGSNLVKTFRIGKLCVLQDFSNVPESDIRRNKEVLRLF</sequence>
<protein>
    <submittedName>
        <fullName evidence="1">Uncharacterized protein</fullName>
    </submittedName>
</protein>
<proteinExistence type="predicted"/>
<reference evidence="1 2" key="1">
    <citation type="submission" date="2017-05" db="EMBL/GenBank/DDBJ databases">
        <title>Functional genome analysis of Paenibacillus pasadenensis strain R16: insights on endophytic life style and antifungal activity.</title>
        <authorList>
            <person name="Passera A."/>
            <person name="Marcolungo L."/>
            <person name="Casati P."/>
            <person name="Brasca M."/>
            <person name="Quaglino F."/>
            <person name="Delledonne M."/>
        </authorList>
    </citation>
    <scope>NUCLEOTIDE SEQUENCE [LARGE SCALE GENOMIC DNA]</scope>
    <source>
        <strain evidence="1 2">R16</strain>
    </source>
</reference>
<evidence type="ECO:0000313" key="1">
    <source>
        <dbReference type="EMBL" id="PLT43513.1"/>
    </source>
</evidence>
<keyword evidence="2" id="KW-1185">Reference proteome</keyword>
<gene>
    <name evidence="1" type="ORF">B8V81_5053</name>
</gene>